<name>A0A3E0HEY6_9PSEU</name>
<evidence type="ECO:0000313" key="3">
    <source>
        <dbReference type="EMBL" id="REH43802.1"/>
    </source>
</evidence>
<feature type="domain" description="Alpha/beta hydrolase" evidence="2">
    <location>
        <begin position="31"/>
        <end position="454"/>
    </location>
</feature>
<protein>
    <recommendedName>
        <fullName evidence="2">Alpha/beta hydrolase domain-containing protein</fullName>
    </recommendedName>
</protein>
<dbReference type="Pfam" id="PF20091">
    <property type="entry name" value="Abhydrolase_10"/>
    <property type="match status" value="1"/>
</dbReference>
<keyword evidence="4" id="KW-1185">Reference proteome</keyword>
<evidence type="ECO:0000259" key="2">
    <source>
        <dbReference type="Pfam" id="PF20091"/>
    </source>
</evidence>
<organism evidence="3 4">
    <name type="scientific">Kutzneria buriramensis</name>
    <dbReference type="NCBI Taxonomy" id="1045776"/>
    <lineage>
        <taxon>Bacteria</taxon>
        <taxon>Bacillati</taxon>
        <taxon>Actinomycetota</taxon>
        <taxon>Actinomycetes</taxon>
        <taxon>Pseudonocardiales</taxon>
        <taxon>Pseudonocardiaceae</taxon>
        <taxon>Kutzneria</taxon>
    </lineage>
</organism>
<proteinExistence type="predicted"/>
<dbReference type="EMBL" id="QUNO01000009">
    <property type="protein sequence ID" value="REH43802.1"/>
    <property type="molecule type" value="Genomic_DNA"/>
</dbReference>
<feature type="signal peptide" evidence="1">
    <location>
        <begin position="1"/>
        <end position="22"/>
    </location>
</feature>
<dbReference type="Proteomes" id="UP000256269">
    <property type="component" value="Unassembled WGS sequence"/>
</dbReference>
<comment type="caution">
    <text evidence="3">The sequence shown here is derived from an EMBL/GenBank/DDBJ whole genome shotgun (WGS) entry which is preliminary data.</text>
</comment>
<gene>
    <name evidence="3" type="ORF">BCF44_109345</name>
</gene>
<accession>A0A3E0HEY6</accession>
<feature type="chain" id="PRO_5017659943" description="Alpha/beta hydrolase domain-containing protein" evidence="1">
    <location>
        <begin position="23"/>
        <end position="459"/>
    </location>
</feature>
<evidence type="ECO:0000313" key="4">
    <source>
        <dbReference type="Proteomes" id="UP000256269"/>
    </source>
</evidence>
<reference evidence="3 4" key="1">
    <citation type="submission" date="2018-08" db="EMBL/GenBank/DDBJ databases">
        <title>Genomic Encyclopedia of Archaeal and Bacterial Type Strains, Phase II (KMG-II): from individual species to whole genera.</title>
        <authorList>
            <person name="Goeker M."/>
        </authorList>
    </citation>
    <scope>NUCLEOTIDE SEQUENCE [LARGE SCALE GENOMIC DNA]</scope>
    <source>
        <strain evidence="3 4">DSM 45791</strain>
    </source>
</reference>
<keyword evidence="1" id="KW-0732">Signal</keyword>
<sequence length="459" mass="49303">MRKLGAVLAAALVVTLAPAASAETPSPQVIGPVTGGHFGIPFTSSPVPMPGYTEQEFFFGGTATGYVQQGTWTDDGRWDVTPAEQAPYETRMLVRRPTDPHRFNGTVVVEWLNVTAGIDVDPDFQYYNAELLRAGYAWVGISAQAVGVTALQHIDPARYGTLSHPGDTFSYDIFSQAAEALKHPGGVDPLGGLKPKALIADGESQSSLRMVTYANAIQPRQHLYDGFLVHSRRAVVAPISQAPQADQPGLSTWTRTDLDVPVLTVQTETDVLAPVDYFPATQPDNPEFRLWEIPGTSHLDAHQQQLGEIEIKRFLPDAPFPQCALPANDGQERYLMNSALARLDAWVRYGIAPPKADRIAIAGDPPAMLRDQYGNALGGIRTPALQAPASTLTGTGNTGSSPFCALWGTTTPFTAQQLQQLYPTHGDYPAAVTKAAAKDTLDGFLLPLDAALIVQDAAH</sequence>
<dbReference type="RefSeq" id="WP_211353248.1">
    <property type="nucleotide sequence ID" value="NZ_CP144375.1"/>
</dbReference>
<dbReference type="AlphaFoldDB" id="A0A3E0HEY6"/>
<dbReference type="InterPro" id="IPR045394">
    <property type="entry name" value="Abhydrolase_dom"/>
</dbReference>
<evidence type="ECO:0000256" key="1">
    <source>
        <dbReference type="SAM" id="SignalP"/>
    </source>
</evidence>